<feature type="compositionally biased region" description="Low complexity" evidence="1">
    <location>
        <begin position="33"/>
        <end position="64"/>
    </location>
</feature>
<comment type="caution">
    <text evidence="4">The sequence shown here is derived from an EMBL/GenBank/DDBJ whole genome shotgun (WGS) entry which is preliminary data.</text>
</comment>
<evidence type="ECO:0000313" key="5">
    <source>
        <dbReference type="Proteomes" id="UP001501468"/>
    </source>
</evidence>
<dbReference type="RefSeq" id="WP_344949697.1">
    <property type="nucleotide sequence ID" value="NZ_BAABDC010000007.1"/>
</dbReference>
<feature type="signal peptide" evidence="2">
    <location>
        <begin position="1"/>
        <end position="31"/>
    </location>
</feature>
<evidence type="ECO:0000259" key="3">
    <source>
        <dbReference type="Pfam" id="PF19843"/>
    </source>
</evidence>
<feature type="domain" description="DUF6318" evidence="3">
    <location>
        <begin position="72"/>
        <end position="201"/>
    </location>
</feature>
<evidence type="ECO:0000256" key="1">
    <source>
        <dbReference type="SAM" id="MobiDB-lite"/>
    </source>
</evidence>
<keyword evidence="5" id="KW-1185">Reference proteome</keyword>
<dbReference type="InterPro" id="IPR046281">
    <property type="entry name" value="DUF6318"/>
</dbReference>
<gene>
    <name evidence="4" type="ORF">GCM10022399_35490</name>
</gene>
<protein>
    <recommendedName>
        <fullName evidence="3">DUF6318 domain-containing protein</fullName>
    </recommendedName>
</protein>
<dbReference type="Pfam" id="PF19843">
    <property type="entry name" value="DUF6318"/>
    <property type="match status" value="1"/>
</dbReference>
<evidence type="ECO:0000256" key="2">
    <source>
        <dbReference type="SAM" id="SignalP"/>
    </source>
</evidence>
<sequence>MTAAARPHPHRRLLPYAAAGLAVALLGACTAGDPGPTTTTPPSSTTTSAAPSTTTTSAPSPTTSVNQAIVKIPGPARAKSMAGAEAFARFYVQQINVAFTEPDPHVFDGIYSDDCDVCVTYRNTAEDFERKGRKQEQDLLHITSATASKFASGKATVNVFFDQRAVAVIDRSGSTVSKTSSGKGALVFSLSHDGKLWKVNSLKAAAA</sequence>
<evidence type="ECO:0000313" key="4">
    <source>
        <dbReference type="EMBL" id="GAA3715797.1"/>
    </source>
</evidence>
<organism evidence="4 5">
    <name type="scientific">Terrabacter ginsenosidimutans</name>
    <dbReference type="NCBI Taxonomy" id="490575"/>
    <lineage>
        <taxon>Bacteria</taxon>
        <taxon>Bacillati</taxon>
        <taxon>Actinomycetota</taxon>
        <taxon>Actinomycetes</taxon>
        <taxon>Micrococcales</taxon>
        <taxon>Intrasporangiaceae</taxon>
        <taxon>Terrabacter</taxon>
    </lineage>
</organism>
<dbReference type="PROSITE" id="PS51257">
    <property type="entry name" value="PROKAR_LIPOPROTEIN"/>
    <property type="match status" value="1"/>
</dbReference>
<accession>A0ABP7EBM9</accession>
<proteinExistence type="predicted"/>
<feature type="region of interest" description="Disordered" evidence="1">
    <location>
        <begin position="33"/>
        <end position="66"/>
    </location>
</feature>
<keyword evidence="2" id="KW-0732">Signal</keyword>
<name>A0ABP7EBM9_9MICO</name>
<dbReference type="EMBL" id="BAABDC010000007">
    <property type="protein sequence ID" value="GAA3715797.1"/>
    <property type="molecule type" value="Genomic_DNA"/>
</dbReference>
<feature type="chain" id="PRO_5045667462" description="DUF6318 domain-containing protein" evidence="2">
    <location>
        <begin position="32"/>
        <end position="207"/>
    </location>
</feature>
<dbReference type="Proteomes" id="UP001501468">
    <property type="component" value="Unassembled WGS sequence"/>
</dbReference>
<reference evidence="5" key="1">
    <citation type="journal article" date="2019" name="Int. J. Syst. Evol. Microbiol.">
        <title>The Global Catalogue of Microorganisms (GCM) 10K type strain sequencing project: providing services to taxonomists for standard genome sequencing and annotation.</title>
        <authorList>
            <consortium name="The Broad Institute Genomics Platform"/>
            <consortium name="The Broad Institute Genome Sequencing Center for Infectious Disease"/>
            <person name="Wu L."/>
            <person name="Ma J."/>
        </authorList>
    </citation>
    <scope>NUCLEOTIDE SEQUENCE [LARGE SCALE GENOMIC DNA]</scope>
    <source>
        <strain evidence="5">JCM 17125</strain>
    </source>
</reference>